<keyword evidence="3" id="KW-1185">Reference proteome</keyword>
<organism evidence="2 3">
    <name type="scientific">Dillenia turbinata</name>
    <dbReference type="NCBI Taxonomy" id="194707"/>
    <lineage>
        <taxon>Eukaryota</taxon>
        <taxon>Viridiplantae</taxon>
        <taxon>Streptophyta</taxon>
        <taxon>Embryophyta</taxon>
        <taxon>Tracheophyta</taxon>
        <taxon>Spermatophyta</taxon>
        <taxon>Magnoliopsida</taxon>
        <taxon>eudicotyledons</taxon>
        <taxon>Gunneridae</taxon>
        <taxon>Pentapetalae</taxon>
        <taxon>Dilleniales</taxon>
        <taxon>Dilleniaceae</taxon>
        <taxon>Dillenia</taxon>
    </lineage>
</organism>
<feature type="region of interest" description="Disordered" evidence="1">
    <location>
        <begin position="32"/>
        <end position="66"/>
    </location>
</feature>
<evidence type="ECO:0000313" key="3">
    <source>
        <dbReference type="Proteomes" id="UP001370490"/>
    </source>
</evidence>
<evidence type="ECO:0000256" key="1">
    <source>
        <dbReference type="SAM" id="MobiDB-lite"/>
    </source>
</evidence>
<accession>A0AAN8UZI2</accession>
<proteinExistence type="predicted"/>
<dbReference type="AlphaFoldDB" id="A0AAN8UZI2"/>
<protein>
    <submittedName>
        <fullName evidence="2">Uncharacterized protein</fullName>
    </submittedName>
</protein>
<dbReference type="GO" id="GO:0007346">
    <property type="term" value="P:regulation of mitotic cell cycle"/>
    <property type="evidence" value="ECO:0007669"/>
    <property type="project" value="InterPro"/>
</dbReference>
<feature type="region of interest" description="Disordered" evidence="1">
    <location>
        <begin position="81"/>
        <end position="124"/>
    </location>
</feature>
<dbReference type="InterPro" id="IPR039326">
    <property type="entry name" value="Patronus"/>
</dbReference>
<sequence length="255" mass="27578">MATQIGEIIQDHNANVQYSGVGASVGTKAKISATQKKGRLGGGRKALNDLTNSAKHPSHQALNKPKKSVSIFGEGFGTLQSAGGKTSSIKTKTQGDAPNGGRKALGDLTNSSKPRLNEAPKKNLSKKLNAVAEDCTIPESIEEEGFLHNHKECIKGNRKGLSLKSFLEIVGVDDGIFKKDLASSEAIPKAMNPEPEGSASFLEWEEISEPEYAYPYPESKLKSPSPWSSPPESPNRWKLMDYEPDFTLESVIKLK</sequence>
<feature type="region of interest" description="Disordered" evidence="1">
    <location>
        <begin position="218"/>
        <end position="237"/>
    </location>
</feature>
<name>A0AAN8UZI2_9MAGN</name>
<dbReference type="PANTHER" id="PTHR35125:SF2">
    <property type="entry name" value="PROTEIN PATRONUS 2-LIKE"/>
    <property type="match status" value="1"/>
</dbReference>
<dbReference type="PANTHER" id="PTHR35125">
    <property type="entry name" value="NEURON NAVIGATOR 1-LIKE-RELATED"/>
    <property type="match status" value="1"/>
</dbReference>
<dbReference type="EMBL" id="JBAMMX010000015">
    <property type="protein sequence ID" value="KAK6925853.1"/>
    <property type="molecule type" value="Genomic_DNA"/>
</dbReference>
<reference evidence="2 3" key="1">
    <citation type="submission" date="2023-12" db="EMBL/GenBank/DDBJ databases">
        <title>A high-quality genome assembly for Dillenia turbinata (Dilleniales).</title>
        <authorList>
            <person name="Chanderbali A."/>
        </authorList>
    </citation>
    <scope>NUCLEOTIDE SEQUENCE [LARGE SCALE GENOMIC DNA]</scope>
    <source>
        <strain evidence="2">LSX21</strain>
        <tissue evidence="2">Leaf</tissue>
    </source>
</reference>
<feature type="compositionally biased region" description="Polar residues" evidence="1">
    <location>
        <begin position="81"/>
        <end position="96"/>
    </location>
</feature>
<evidence type="ECO:0000313" key="2">
    <source>
        <dbReference type="EMBL" id="KAK6925853.1"/>
    </source>
</evidence>
<gene>
    <name evidence="2" type="ORF">RJ641_007572</name>
</gene>
<dbReference type="Proteomes" id="UP001370490">
    <property type="component" value="Unassembled WGS sequence"/>
</dbReference>
<comment type="caution">
    <text evidence="2">The sequence shown here is derived from an EMBL/GenBank/DDBJ whole genome shotgun (WGS) entry which is preliminary data.</text>
</comment>